<evidence type="ECO:0000313" key="3">
    <source>
        <dbReference type="Proteomes" id="UP000029578"/>
    </source>
</evidence>
<dbReference type="Proteomes" id="UP000029578">
    <property type="component" value="Unassembled WGS sequence"/>
</dbReference>
<name>A0A096BWM1_9BACT</name>
<accession>A0A096BWM1</accession>
<protein>
    <submittedName>
        <fullName evidence="2">Membrane protein</fullName>
    </submittedName>
</protein>
<dbReference type="AlphaFoldDB" id="A0A096BWM1"/>
<evidence type="ECO:0000313" key="2">
    <source>
        <dbReference type="EMBL" id="KGF47122.1"/>
    </source>
</evidence>
<sequence length="107" mass="12940">MKIIRTKYLPPKNYDAINILGLLFVHPGVKLTKEIINHERIHTRQMLETLILPFYLWYVIEWLIRLPMAGRAYMNLSFEREAYGNMNNLNYLSHRRPFAWMQYLKGK</sequence>
<evidence type="ECO:0000256" key="1">
    <source>
        <dbReference type="SAM" id="Phobius"/>
    </source>
</evidence>
<keyword evidence="1" id="KW-0812">Transmembrane</keyword>
<feature type="transmembrane region" description="Helical" evidence="1">
    <location>
        <begin position="50"/>
        <end position="68"/>
    </location>
</feature>
<organism evidence="2 3">
    <name type="scientific">Prevotella melaninogenica DNF00666</name>
    <dbReference type="NCBI Taxonomy" id="1401073"/>
    <lineage>
        <taxon>Bacteria</taxon>
        <taxon>Pseudomonadati</taxon>
        <taxon>Bacteroidota</taxon>
        <taxon>Bacteroidia</taxon>
        <taxon>Bacteroidales</taxon>
        <taxon>Prevotellaceae</taxon>
        <taxon>Prevotella</taxon>
    </lineage>
</organism>
<keyword evidence="1" id="KW-1133">Transmembrane helix</keyword>
<reference evidence="2 3" key="1">
    <citation type="submission" date="2014-07" db="EMBL/GenBank/DDBJ databases">
        <authorList>
            <person name="McCorrison J."/>
            <person name="Sanka R."/>
            <person name="Torralba M."/>
            <person name="Gillis M."/>
            <person name="Haft D.H."/>
            <person name="Methe B."/>
            <person name="Sutton G."/>
            <person name="Nelson K.E."/>
        </authorList>
    </citation>
    <scope>NUCLEOTIDE SEQUENCE [LARGE SCALE GENOMIC DNA]</scope>
    <source>
        <strain evidence="2 3">DNF00666</strain>
    </source>
</reference>
<keyword evidence="1" id="KW-0472">Membrane</keyword>
<dbReference type="EMBL" id="JRNS01000380">
    <property type="protein sequence ID" value="KGF47122.1"/>
    <property type="molecule type" value="Genomic_DNA"/>
</dbReference>
<comment type="caution">
    <text evidence="2">The sequence shown here is derived from an EMBL/GenBank/DDBJ whole genome shotgun (WGS) entry which is preliminary data.</text>
</comment>
<proteinExistence type="predicted"/>
<dbReference type="RefSeq" id="WP_036865192.1">
    <property type="nucleotide sequence ID" value="NZ_JRNS01000380.1"/>
</dbReference>
<gene>
    <name evidence="2" type="ORF">HMPREF0661_07450</name>
</gene>